<sequence length="94" mass="10927">MDDIDLTVPLDGHRELSAAEQMMLDDLRWVWGRLQQFGPELSEARREFNDILEPWTATPHMYSDGTVVTRVVEPSHHLYAPPHRRGTERDSNDD</sequence>
<proteinExistence type="predicted"/>
<evidence type="ECO:0000313" key="2">
    <source>
        <dbReference type="EMBL" id="BBY91332.1"/>
    </source>
</evidence>
<reference evidence="2 3" key="1">
    <citation type="journal article" date="2019" name="Emerg. Microbes Infect.">
        <title>Comprehensive subspecies identification of 175 nontuberculous mycobacteria species based on 7547 genomic profiles.</title>
        <authorList>
            <person name="Matsumoto Y."/>
            <person name="Kinjo T."/>
            <person name="Motooka D."/>
            <person name="Nabeya D."/>
            <person name="Jung N."/>
            <person name="Uechi K."/>
            <person name="Horii T."/>
            <person name="Iida T."/>
            <person name="Fujita J."/>
            <person name="Nakamura S."/>
        </authorList>
    </citation>
    <scope>NUCLEOTIDE SEQUENCE [LARGE SCALE GENOMIC DNA]</scope>
    <source>
        <strain evidence="2 3">JCM 6399</strain>
    </source>
</reference>
<keyword evidence="3" id="KW-1185">Reference proteome</keyword>
<name>A0A9W4FDR5_9MYCO</name>
<dbReference type="Proteomes" id="UP000465785">
    <property type="component" value="Chromosome"/>
</dbReference>
<dbReference type="RefSeq" id="WP_163726883.1">
    <property type="nucleotide sequence ID" value="NZ_AP022601.1"/>
</dbReference>
<organism evidence="2 3">
    <name type="scientific">Mycobacterium gallinarum</name>
    <dbReference type="NCBI Taxonomy" id="39689"/>
    <lineage>
        <taxon>Bacteria</taxon>
        <taxon>Bacillati</taxon>
        <taxon>Actinomycetota</taxon>
        <taxon>Actinomycetes</taxon>
        <taxon>Mycobacteriales</taxon>
        <taxon>Mycobacteriaceae</taxon>
        <taxon>Mycobacterium</taxon>
    </lineage>
</organism>
<dbReference type="AlphaFoldDB" id="A0A9W4FDR5"/>
<feature type="region of interest" description="Disordered" evidence="1">
    <location>
        <begin position="75"/>
        <end position="94"/>
    </location>
</feature>
<dbReference type="EMBL" id="AP022601">
    <property type="protein sequence ID" value="BBY91332.1"/>
    <property type="molecule type" value="Genomic_DNA"/>
</dbReference>
<protein>
    <submittedName>
        <fullName evidence="2">Uncharacterized protein</fullName>
    </submittedName>
</protein>
<gene>
    <name evidence="2" type="ORF">MGALJ_10010</name>
</gene>
<evidence type="ECO:0000313" key="3">
    <source>
        <dbReference type="Proteomes" id="UP000465785"/>
    </source>
</evidence>
<dbReference type="KEGG" id="mgau:MGALJ_10010"/>
<feature type="compositionally biased region" description="Basic and acidic residues" evidence="1">
    <location>
        <begin position="85"/>
        <end position="94"/>
    </location>
</feature>
<evidence type="ECO:0000256" key="1">
    <source>
        <dbReference type="SAM" id="MobiDB-lite"/>
    </source>
</evidence>
<accession>A0A9W4FDR5</accession>